<keyword evidence="2" id="KW-0328">Glycosyltransferase</keyword>
<sequence length="206" mass="22791">MQLANNWARENPRLVVLSHTQNMGVGQAILTGFCEAIRMGSHCVATLDADASHPGNIIRQMVEKSDLGADIVIASRFTAGGKQVGVPPLRQLYSLGARILLSLFFPLKGVKDYTVGFRAYKTSVLYQALSQSEESFLKFRSFASSVEILLKVATVANKIEEVPLVLRYDHKVSPSKLKLWLTIRDYLKLFLLPQKSCPLGRGLVIS</sequence>
<evidence type="ECO:0000313" key="5">
    <source>
        <dbReference type="EMBL" id="HBK52933.1"/>
    </source>
</evidence>
<protein>
    <submittedName>
        <fullName evidence="5">Glycosyltransferase</fullName>
    </submittedName>
</protein>
<comment type="caution">
    <text evidence="5">The sequence shown here is derived from an EMBL/GenBank/DDBJ whole genome shotgun (WGS) entry which is preliminary data.</text>
</comment>
<dbReference type="PANTHER" id="PTHR43398">
    <property type="entry name" value="DOLICHOL-PHOSPHATE MANNOSYLTRANSFERASE SUBUNIT 1"/>
    <property type="match status" value="1"/>
</dbReference>
<dbReference type="GO" id="GO:0004582">
    <property type="term" value="F:dolichyl-phosphate beta-D-mannosyltransferase activity"/>
    <property type="evidence" value="ECO:0007669"/>
    <property type="project" value="InterPro"/>
</dbReference>
<dbReference type="GO" id="GO:0009247">
    <property type="term" value="P:glycolipid biosynthetic process"/>
    <property type="evidence" value="ECO:0007669"/>
    <property type="project" value="TreeGrafter"/>
</dbReference>
<comment type="similarity">
    <text evidence="1">Belongs to the glycosyltransferase 2 family.</text>
</comment>
<evidence type="ECO:0000256" key="2">
    <source>
        <dbReference type="ARBA" id="ARBA00022676"/>
    </source>
</evidence>
<evidence type="ECO:0000256" key="1">
    <source>
        <dbReference type="ARBA" id="ARBA00006739"/>
    </source>
</evidence>
<evidence type="ECO:0000256" key="3">
    <source>
        <dbReference type="ARBA" id="ARBA00022679"/>
    </source>
</evidence>
<dbReference type="PANTHER" id="PTHR43398:SF1">
    <property type="entry name" value="DOLICHOL-PHOSPHATE MANNOSYLTRANSFERASE SUBUNIT 1"/>
    <property type="match status" value="1"/>
</dbReference>
<dbReference type="SUPFAM" id="SSF53448">
    <property type="entry name" value="Nucleotide-diphospho-sugar transferases"/>
    <property type="match status" value="1"/>
</dbReference>
<keyword evidence="3 5" id="KW-0808">Transferase</keyword>
<dbReference type="Gene3D" id="3.90.550.10">
    <property type="entry name" value="Spore Coat Polysaccharide Biosynthesis Protein SpsA, Chain A"/>
    <property type="match status" value="1"/>
</dbReference>
<name>A0A354YU90_9FIRM</name>
<accession>A0A354YU90</accession>
<dbReference type="Proteomes" id="UP000263273">
    <property type="component" value="Unassembled WGS sequence"/>
</dbReference>
<dbReference type="STRING" id="378794.GCA_001570625_01001"/>
<evidence type="ECO:0000313" key="6">
    <source>
        <dbReference type="Proteomes" id="UP000263273"/>
    </source>
</evidence>
<dbReference type="AlphaFoldDB" id="A0A354YU90"/>
<proteinExistence type="inferred from homology"/>
<organism evidence="5 6">
    <name type="scientific">Syntrophomonas wolfei</name>
    <dbReference type="NCBI Taxonomy" id="863"/>
    <lineage>
        <taxon>Bacteria</taxon>
        <taxon>Bacillati</taxon>
        <taxon>Bacillota</taxon>
        <taxon>Clostridia</taxon>
        <taxon>Eubacteriales</taxon>
        <taxon>Syntrophomonadaceae</taxon>
        <taxon>Syntrophomonas</taxon>
    </lineage>
</organism>
<dbReference type="InterPro" id="IPR029044">
    <property type="entry name" value="Nucleotide-diphossugar_trans"/>
</dbReference>
<gene>
    <name evidence="5" type="ORF">DDZ44_03200</name>
</gene>
<evidence type="ECO:0000259" key="4">
    <source>
        <dbReference type="Pfam" id="PF00535"/>
    </source>
</evidence>
<dbReference type="GO" id="GO:0016020">
    <property type="term" value="C:membrane"/>
    <property type="evidence" value="ECO:0007669"/>
    <property type="project" value="GOC"/>
</dbReference>
<dbReference type="Pfam" id="PF00535">
    <property type="entry name" value="Glycos_transf_2"/>
    <property type="match status" value="1"/>
</dbReference>
<reference evidence="5 6" key="1">
    <citation type="journal article" date="2018" name="Nat. Biotechnol.">
        <title>A standardized bacterial taxonomy based on genome phylogeny substantially revises the tree of life.</title>
        <authorList>
            <person name="Parks D.H."/>
            <person name="Chuvochina M."/>
            <person name="Waite D.W."/>
            <person name="Rinke C."/>
            <person name="Skarshewski A."/>
            <person name="Chaumeil P.A."/>
            <person name="Hugenholtz P."/>
        </authorList>
    </citation>
    <scope>NUCLEOTIDE SEQUENCE [LARGE SCALE GENOMIC DNA]</scope>
    <source>
        <strain evidence="5">UBA10948</strain>
    </source>
</reference>
<feature type="domain" description="Glycosyltransferase 2-like" evidence="4">
    <location>
        <begin position="3"/>
        <end position="125"/>
    </location>
</feature>
<dbReference type="EMBL" id="DNZF01000067">
    <property type="protein sequence ID" value="HBK52933.1"/>
    <property type="molecule type" value="Genomic_DNA"/>
</dbReference>
<dbReference type="InterPro" id="IPR039528">
    <property type="entry name" value="DPM1-like"/>
</dbReference>
<dbReference type="InterPro" id="IPR001173">
    <property type="entry name" value="Glyco_trans_2-like"/>
</dbReference>